<dbReference type="PANTHER" id="PTHR43745:SF2">
    <property type="entry name" value="NITROREDUCTASE MJ1384-RELATED"/>
    <property type="match status" value="1"/>
</dbReference>
<comment type="caution">
    <text evidence="2">The sequence shown here is derived from an EMBL/GenBank/DDBJ whole genome shotgun (WGS) entry which is preliminary data.</text>
</comment>
<gene>
    <name evidence="2" type="ORF">EII34_00460</name>
</gene>
<evidence type="ECO:0000313" key="2">
    <source>
        <dbReference type="EMBL" id="RRD07010.1"/>
    </source>
</evidence>
<evidence type="ECO:0000313" key="3">
    <source>
        <dbReference type="Proteomes" id="UP000280819"/>
    </source>
</evidence>
<dbReference type="AlphaFoldDB" id="A0A3P1TCQ9"/>
<sequence length="243" mass="26890">MTRFFGDFWQASSIDAHNLTEFAQQMAAFDTEGRPLRLEYSTVPTPLPEVRRGAVDRVAARRHSTREFSDRPLSDKELSRLLASCRAWGGEEHRSFPSAGASYAVELFLVQWRPRARMAYYDAVDHGLVELPDPAPAWEEATHRINVSVTGTPAAMVVAVLFPERLTRKYGERGGRFALLEAGAVMQQLALATAELGLAGVVAGGLVDRYWLTQLGVERAGGILAFGQLVGHPLVIERRWGTR</sequence>
<dbReference type="Proteomes" id="UP000280819">
    <property type="component" value="Unassembled WGS sequence"/>
</dbReference>
<dbReference type="SUPFAM" id="SSF55469">
    <property type="entry name" value="FMN-dependent nitroreductase-like"/>
    <property type="match status" value="1"/>
</dbReference>
<dbReference type="CDD" id="cd02142">
    <property type="entry name" value="McbC_SagB-like_oxidoreductase"/>
    <property type="match status" value="1"/>
</dbReference>
<dbReference type="Gene3D" id="3.40.109.10">
    <property type="entry name" value="NADH Oxidase"/>
    <property type="match status" value="1"/>
</dbReference>
<dbReference type="InterPro" id="IPR029479">
    <property type="entry name" value="Nitroreductase"/>
</dbReference>
<evidence type="ECO:0000259" key="1">
    <source>
        <dbReference type="Pfam" id="PF00881"/>
    </source>
</evidence>
<organism evidence="2 3">
    <name type="scientific">Arachnia propionica</name>
    <dbReference type="NCBI Taxonomy" id="1750"/>
    <lineage>
        <taxon>Bacteria</taxon>
        <taxon>Bacillati</taxon>
        <taxon>Actinomycetota</taxon>
        <taxon>Actinomycetes</taxon>
        <taxon>Propionibacteriales</taxon>
        <taxon>Propionibacteriaceae</taxon>
        <taxon>Arachnia</taxon>
    </lineage>
</organism>
<dbReference type="InterPro" id="IPR052544">
    <property type="entry name" value="Bacteriocin_Proc_Enz"/>
</dbReference>
<dbReference type="RefSeq" id="WP_124841681.1">
    <property type="nucleotide sequence ID" value="NZ_RQZG01000001.1"/>
</dbReference>
<dbReference type="OrthoDB" id="3723182at2"/>
<dbReference type="PANTHER" id="PTHR43745">
    <property type="entry name" value="NITROREDUCTASE MJ1384-RELATED"/>
    <property type="match status" value="1"/>
</dbReference>
<dbReference type="Pfam" id="PF00881">
    <property type="entry name" value="Nitroreductase"/>
    <property type="match status" value="1"/>
</dbReference>
<dbReference type="EMBL" id="RQZG01000001">
    <property type="protein sequence ID" value="RRD07010.1"/>
    <property type="molecule type" value="Genomic_DNA"/>
</dbReference>
<accession>A0A3P1TCQ9</accession>
<feature type="domain" description="Nitroreductase" evidence="1">
    <location>
        <begin position="60"/>
        <end position="226"/>
    </location>
</feature>
<dbReference type="InterPro" id="IPR000415">
    <property type="entry name" value="Nitroreductase-like"/>
</dbReference>
<proteinExistence type="predicted"/>
<reference evidence="2 3" key="1">
    <citation type="submission" date="2018-11" db="EMBL/GenBank/DDBJ databases">
        <title>Genomes From Bacteria Associated with the Canine Oral Cavity: a Test Case for Automated Genome-Based Taxonomic Assignment.</title>
        <authorList>
            <person name="Coil D.A."/>
            <person name="Jospin G."/>
            <person name="Darling A.E."/>
            <person name="Wallis C."/>
            <person name="Davis I.J."/>
            <person name="Harris S."/>
            <person name="Eisen J.A."/>
            <person name="Holcombe L.J."/>
            <person name="O'Flynn C."/>
        </authorList>
    </citation>
    <scope>NUCLEOTIDE SEQUENCE [LARGE SCALE GENOMIC DNA]</scope>
    <source>
        <strain evidence="2 3">OH887_COT-365</strain>
    </source>
</reference>
<protein>
    <submittedName>
        <fullName evidence="2">SagB/ThcOx family dehydrogenase</fullName>
    </submittedName>
</protein>
<name>A0A3P1TCQ9_9ACTN</name>
<dbReference type="GO" id="GO:0016491">
    <property type="term" value="F:oxidoreductase activity"/>
    <property type="evidence" value="ECO:0007669"/>
    <property type="project" value="InterPro"/>
</dbReference>